<keyword evidence="9" id="KW-0862">Zinc</keyword>
<dbReference type="PROSITE" id="PS00211">
    <property type="entry name" value="ABC_TRANSPORTER_1"/>
    <property type="match status" value="2"/>
</dbReference>
<dbReference type="Pfam" id="PF17760">
    <property type="entry name" value="UvrA_inter"/>
    <property type="match status" value="1"/>
</dbReference>
<evidence type="ECO:0000256" key="3">
    <source>
        <dbReference type="ARBA" id="ARBA00022723"/>
    </source>
</evidence>
<dbReference type="Pfam" id="PF17755">
    <property type="entry name" value="UvrA_DNA-bind"/>
    <property type="match status" value="1"/>
</dbReference>
<dbReference type="Gene3D" id="1.10.8.280">
    <property type="entry name" value="ABC transporter ATPase domain-like"/>
    <property type="match status" value="1"/>
</dbReference>
<evidence type="ECO:0000256" key="5">
    <source>
        <dbReference type="ARBA" id="ARBA00022741"/>
    </source>
</evidence>
<evidence type="ECO:0000256" key="6">
    <source>
        <dbReference type="ARBA" id="ARBA00022763"/>
    </source>
</evidence>
<keyword evidence="11" id="KW-0267">Excision nuclease</keyword>
<keyword evidence="5" id="KW-0547">Nucleotide-binding</keyword>
<dbReference type="InterPro" id="IPR041102">
    <property type="entry name" value="UvrA_inter"/>
</dbReference>
<evidence type="ECO:0000256" key="16">
    <source>
        <dbReference type="ARBA" id="ARBA00042156"/>
    </source>
</evidence>
<evidence type="ECO:0000256" key="1">
    <source>
        <dbReference type="ARBA" id="ARBA00004496"/>
    </source>
</evidence>
<dbReference type="AlphaFoldDB" id="A0A0G4B5B5"/>
<evidence type="ECO:0000259" key="17">
    <source>
        <dbReference type="PROSITE" id="PS50893"/>
    </source>
</evidence>
<dbReference type="PATRIC" id="fig|1618337.4.peg.818"/>
<comment type="subcellular location">
    <subcellularLocation>
        <location evidence="1">Cytoplasm</location>
    </subcellularLocation>
</comment>
<dbReference type="PANTHER" id="PTHR43152">
    <property type="entry name" value="UVRABC SYSTEM PROTEIN A"/>
    <property type="match status" value="1"/>
</dbReference>
<dbReference type="GO" id="GO:0005737">
    <property type="term" value="C:cytoplasm"/>
    <property type="evidence" value="ECO:0007669"/>
    <property type="project" value="UniProtKB-SubCell"/>
</dbReference>
<dbReference type="CDD" id="cd03271">
    <property type="entry name" value="ABC_UvrA_II"/>
    <property type="match status" value="1"/>
</dbReference>
<dbReference type="Gene3D" id="1.20.1580.10">
    <property type="entry name" value="ABC transporter ATPase like domain"/>
    <property type="match status" value="2"/>
</dbReference>
<dbReference type="GO" id="GO:0004518">
    <property type="term" value="F:nuclease activity"/>
    <property type="evidence" value="ECO:0007669"/>
    <property type="project" value="UniProtKB-KW"/>
</dbReference>
<dbReference type="Gene3D" id="3.40.50.300">
    <property type="entry name" value="P-loop containing nucleotide triphosphate hydrolases"/>
    <property type="match status" value="2"/>
</dbReference>
<dbReference type="GO" id="GO:0016887">
    <property type="term" value="F:ATP hydrolysis activity"/>
    <property type="evidence" value="ECO:0007669"/>
    <property type="project" value="InterPro"/>
</dbReference>
<evidence type="ECO:0000256" key="10">
    <source>
        <dbReference type="ARBA" id="ARBA00022840"/>
    </source>
</evidence>
<evidence type="ECO:0000256" key="9">
    <source>
        <dbReference type="ARBA" id="ARBA00022833"/>
    </source>
</evidence>
<reference evidence="18 19" key="1">
    <citation type="journal article" date="2015" name="Nature">
        <title>rRNA introns, odd ribosomes, and small enigmatic genomes across a large radiation of phyla.</title>
        <authorList>
            <person name="Brown C.T."/>
            <person name="Hug L.A."/>
            <person name="Thomas B.C."/>
            <person name="Sharon I."/>
            <person name="Castelle C.J."/>
            <person name="Singh A."/>
            <person name="Wilkins M.J."/>
            <person name="Williams K.H."/>
            <person name="Banfield J.F."/>
        </authorList>
    </citation>
    <scope>NUCLEOTIDE SEQUENCE [LARGE SCALE GENOMIC DNA]</scope>
</reference>
<dbReference type="InterPro" id="IPR017871">
    <property type="entry name" value="ABC_transporter-like_CS"/>
</dbReference>
<dbReference type="InterPro" id="IPR003439">
    <property type="entry name" value="ABC_transporter-like_ATP-bd"/>
</dbReference>
<dbReference type="SUPFAM" id="SSF52540">
    <property type="entry name" value="P-loop containing nucleoside triphosphate hydrolases"/>
    <property type="match status" value="3"/>
</dbReference>
<dbReference type="GO" id="GO:0006289">
    <property type="term" value="P:nucleotide-excision repair"/>
    <property type="evidence" value="ECO:0007669"/>
    <property type="project" value="InterPro"/>
</dbReference>
<evidence type="ECO:0000256" key="11">
    <source>
        <dbReference type="ARBA" id="ARBA00022881"/>
    </source>
</evidence>
<evidence type="ECO:0000256" key="4">
    <source>
        <dbReference type="ARBA" id="ARBA00022737"/>
    </source>
</evidence>
<evidence type="ECO:0000256" key="14">
    <source>
        <dbReference type="ARBA" id="ARBA00038000"/>
    </source>
</evidence>
<feature type="domain" description="ABC transporter" evidence="17">
    <location>
        <begin position="323"/>
        <end position="590"/>
    </location>
</feature>
<keyword evidence="2" id="KW-0963">Cytoplasm</keyword>
<dbReference type="PANTHER" id="PTHR43152:SF3">
    <property type="entry name" value="UVRABC SYSTEM PROTEIN A"/>
    <property type="match status" value="1"/>
</dbReference>
<dbReference type="GO" id="GO:0008270">
    <property type="term" value="F:zinc ion binding"/>
    <property type="evidence" value="ECO:0007669"/>
    <property type="project" value="UniProtKB-KW"/>
</dbReference>
<evidence type="ECO:0000256" key="2">
    <source>
        <dbReference type="ARBA" id="ARBA00022490"/>
    </source>
</evidence>
<evidence type="ECO:0000256" key="12">
    <source>
        <dbReference type="ARBA" id="ARBA00023125"/>
    </source>
</evidence>
<keyword evidence="12" id="KW-0238">DNA-binding</keyword>
<gene>
    <name evidence="18" type="ORF">UT28_C0001G0830</name>
</gene>
<keyword evidence="6" id="KW-0227">DNA damage</keyword>
<dbReference type="SMART" id="SM00382">
    <property type="entry name" value="AAA"/>
    <property type="match status" value="1"/>
</dbReference>
<evidence type="ECO:0000256" key="8">
    <source>
        <dbReference type="ARBA" id="ARBA00022771"/>
    </source>
</evidence>
<dbReference type="NCBIfam" id="TIGR00630">
    <property type="entry name" value="uvra"/>
    <property type="match status" value="1"/>
</dbReference>
<feature type="domain" description="ABC transporter" evidence="17">
    <location>
        <begin position="609"/>
        <end position="938"/>
    </location>
</feature>
<evidence type="ECO:0000256" key="15">
    <source>
        <dbReference type="ARBA" id="ARBA00039316"/>
    </source>
</evidence>
<keyword evidence="7" id="KW-0228">DNA excision</keyword>
<dbReference type="KEGG" id="bbgw:UT28_C0001G0830"/>
<keyword evidence="13" id="KW-0234">DNA repair</keyword>
<evidence type="ECO:0000313" key="18">
    <source>
        <dbReference type="EMBL" id="AKM82608.1"/>
    </source>
</evidence>
<dbReference type="NCBIfam" id="NF001503">
    <property type="entry name" value="PRK00349.1"/>
    <property type="match status" value="1"/>
</dbReference>
<keyword evidence="10" id="KW-0067">ATP-binding</keyword>
<accession>A0A0G4B5B5</accession>
<dbReference type="InterPro" id="IPR027417">
    <property type="entry name" value="P-loop_NTPase"/>
</dbReference>
<keyword evidence="3" id="KW-0479">Metal-binding</keyword>
<dbReference type="GO" id="GO:0005524">
    <property type="term" value="F:ATP binding"/>
    <property type="evidence" value="ECO:0007669"/>
    <property type="project" value="UniProtKB-KW"/>
</dbReference>
<organism evidence="18 19">
    <name type="scientific">Berkelbacteria bacterium GW2011_GWE1_39_12</name>
    <dbReference type="NCBI Taxonomy" id="1618337"/>
    <lineage>
        <taxon>Bacteria</taxon>
        <taxon>Candidatus Berkelbacteria</taxon>
    </lineage>
</organism>
<dbReference type="InterPro" id="IPR041552">
    <property type="entry name" value="UvrA_DNA-bd"/>
</dbReference>
<dbReference type="InterPro" id="IPR003593">
    <property type="entry name" value="AAA+_ATPase"/>
</dbReference>
<dbReference type="GO" id="GO:0003677">
    <property type="term" value="F:DNA binding"/>
    <property type="evidence" value="ECO:0007669"/>
    <property type="project" value="UniProtKB-KW"/>
</dbReference>
<dbReference type="GO" id="GO:0009380">
    <property type="term" value="C:excinuclease repair complex"/>
    <property type="evidence" value="ECO:0007669"/>
    <property type="project" value="InterPro"/>
</dbReference>
<dbReference type="Gene3D" id="3.30.1490.20">
    <property type="entry name" value="ATP-grasp fold, A domain"/>
    <property type="match status" value="1"/>
</dbReference>
<dbReference type="STRING" id="1618337.UT28_C0001G0830"/>
<keyword evidence="4" id="KW-0677">Repeat</keyword>
<dbReference type="EMBL" id="CP011213">
    <property type="protein sequence ID" value="AKM82608.1"/>
    <property type="molecule type" value="Genomic_DNA"/>
</dbReference>
<proteinExistence type="inferred from homology"/>
<dbReference type="InterPro" id="IPR004602">
    <property type="entry name" value="UvrA"/>
</dbReference>
<name>A0A0G4B5B5_9BACT</name>
<keyword evidence="8" id="KW-0863">Zinc-finger</keyword>
<evidence type="ECO:0000256" key="13">
    <source>
        <dbReference type="ARBA" id="ARBA00023204"/>
    </source>
</evidence>
<evidence type="ECO:0000256" key="7">
    <source>
        <dbReference type="ARBA" id="ARBA00022769"/>
    </source>
</evidence>
<evidence type="ECO:0000313" key="19">
    <source>
        <dbReference type="Proteomes" id="UP000035648"/>
    </source>
</evidence>
<comment type="similarity">
    <text evidence="14">Belongs to the ABC transporter superfamily. UvrA family.</text>
</comment>
<sequence>MDNKNEIRISGARAHNLKNINVSIPRDQLVVITGLSGSGKSTLAFDTLYMEGQRRYVESLSSYARQFLGNLEKPDVDLIENLSPAISIDQRSASQNPRSTVGTITEIYDYLRILFARIGHPHCPTCAKELVRQTPEEIIQSIMKDFSQVKSNILILAPVVKKQAGEHKYILNKLRSAKVEKVVIDGIMMDLVEALLLTLEKSKLHTIEAVVGQFVFDGKETEEPAKIDKAISRALEMGAGNIAIKDLISDVTKKYSQLFTCTTCGMVLEELHPRIFSFNSPYGACPVCQGLGIKLEVDPELVWPNPRLTLAEGAIRPWARITSRANWYTKSLQEIAAKYKFSLDTPVGELPAKIKHLILYGDKNTAVPPTGGFEGVIPNLERRYDETDSPYLKSEIEKYMVEKICPSCKGQRLRAEVLNITVDDKNIVDVTSMNIGKLLEYFKGLPESKKLRDFEKLVAGQIIKEVNERLSYLSDVGLGYLTLDRSASTLAGGEAQRIRLATQLGTGLMGVIYVLDEPSIGLHPRDHDKLLKTIRILKDLGNTVVVVEHDQPTIEAADWIIDMGPGAGDRGGYVTAEGTLEQIKKDPNSLTGQYLSGKKKIEVPKKRRPQTEEKLSIKGAAEFNLKNVDVEIPLNNFVCVTGVSGSGKSTLILEILSKALTKHFHHAKEDPGKHKSIAGLKYLDKVISVDQSPIGRTPRSNPATYTNLFTPIRELFAGTPEAIARKYDPAKFSFNLKGGRCETCRGDGALKIEMHFLPDIYVTCPECKGKRYNKEILEILWKDKTISDVLEMSVEEALIFFAGEAQIMDKLKVLDAVGLGYMHLGQPATTLSGGEAQRIKLATELSRHDTGRTLYILDEPTTGLHFEDTKRLLAVLQALVDKGNTVLVIEHNVDVMKSADYIIDMGPEGGDEGGHLVAAGTPEEVAKVKESYTGKYLKEVLK</sequence>
<dbReference type="Proteomes" id="UP000035648">
    <property type="component" value="Chromosome"/>
</dbReference>
<protein>
    <recommendedName>
        <fullName evidence="15">UvrABC system protein A</fullName>
    </recommendedName>
    <alternativeName>
        <fullName evidence="16">Excinuclease ABC subunit A</fullName>
    </alternativeName>
</protein>
<dbReference type="PROSITE" id="PS50893">
    <property type="entry name" value="ABC_TRANSPORTER_2"/>
    <property type="match status" value="2"/>
</dbReference>
<dbReference type="InterPro" id="IPR013815">
    <property type="entry name" value="ATP_grasp_subdomain_1"/>
</dbReference>